<dbReference type="Proteomes" id="UP000325395">
    <property type="component" value="Unassembled WGS sequence"/>
</dbReference>
<dbReference type="EMBL" id="ML735689">
    <property type="protein sequence ID" value="KAE8423397.1"/>
    <property type="molecule type" value="Genomic_DNA"/>
</dbReference>
<evidence type="ECO:0000313" key="1">
    <source>
        <dbReference type="EMBL" id="KAE8423397.1"/>
    </source>
</evidence>
<proteinExistence type="predicted"/>
<reference evidence="1 2" key="1">
    <citation type="submission" date="2019-04" db="EMBL/GenBank/DDBJ databases">
        <authorList>
            <consortium name="DOE Joint Genome Institute"/>
            <person name="Mondo S."/>
            <person name="Kjaerbolling I."/>
            <person name="Vesth T."/>
            <person name="Frisvad J.C."/>
            <person name="Nybo J.L."/>
            <person name="Theobald S."/>
            <person name="Kildgaard S."/>
            <person name="Isbrandt T."/>
            <person name="Kuo A."/>
            <person name="Sato A."/>
            <person name="Lyhne E.K."/>
            <person name="Kogle M.E."/>
            <person name="Wiebenga A."/>
            <person name="Kun R.S."/>
            <person name="Lubbers R.J."/>
            <person name="Makela M.R."/>
            <person name="Barry K."/>
            <person name="Chovatia M."/>
            <person name="Clum A."/>
            <person name="Daum C."/>
            <person name="Haridas S."/>
            <person name="He G."/>
            <person name="LaButti K."/>
            <person name="Lipzen A."/>
            <person name="Riley R."/>
            <person name="Salamov A."/>
            <person name="Simmons B.A."/>
            <person name="Magnuson J.K."/>
            <person name="Henrissat B."/>
            <person name="Mortensen U.H."/>
            <person name="Larsen T.O."/>
            <person name="Devries R.P."/>
            <person name="Grigoriev I.V."/>
            <person name="Machida M."/>
            <person name="Baker S.E."/>
            <person name="Andersen M.R."/>
            <person name="Cantor M.N."/>
            <person name="Hua S.X."/>
        </authorList>
    </citation>
    <scope>NUCLEOTIDE SEQUENCE [LARGE SCALE GENOMIC DNA]</scope>
    <source>
        <strain evidence="1 2">CBS 117616</strain>
    </source>
</reference>
<organism evidence="1 2">
    <name type="scientific">Aspergillus pseudocaelatus</name>
    <dbReference type="NCBI Taxonomy" id="1825620"/>
    <lineage>
        <taxon>Eukaryota</taxon>
        <taxon>Fungi</taxon>
        <taxon>Dikarya</taxon>
        <taxon>Ascomycota</taxon>
        <taxon>Pezizomycotina</taxon>
        <taxon>Eurotiomycetes</taxon>
        <taxon>Eurotiomycetidae</taxon>
        <taxon>Eurotiales</taxon>
        <taxon>Aspergillaceae</taxon>
        <taxon>Aspergillus</taxon>
        <taxon>Aspergillus subgen. Circumdati</taxon>
    </lineage>
</organism>
<protein>
    <submittedName>
        <fullName evidence="1">Uncharacterized protein</fullName>
    </submittedName>
</protein>
<name>A0ABQ6X275_9EURO</name>
<dbReference type="PROSITE" id="PS51257">
    <property type="entry name" value="PROKAR_LIPOPROTEIN"/>
    <property type="match status" value="1"/>
</dbReference>
<sequence length="73" mass="8159">MPKPLHLGCNIIGVVSGCRQRAPLTSSFKIKKKQSENAGLGGSHLFRNNGHVIEFIIQVSYKEETTRYPQCNM</sequence>
<accession>A0ABQ6X275</accession>
<gene>
    <name evidence="1" type="ORF">BDV36DRAFT_133187</name>
</gene>
<keyword evidence="2" id="KW-1185">Reference proteome</keyword>
<evidence type="ECO:0000313" key="2">
    <source>
        <dbReference type="Proteomes" id="UP000325395"/>
    </source>
</evidence>